<dbReference type="PANTHER" id="PTHR48207:SF3">
    <property type="entry name" value="SUCCINATE--HYDROXYMETHYLGLUTARATE COA-TRANSFERASE"/>
    <property type="match status" value="1"/>
</dbReference>
<dbReference type="InterPro" id="IPR023606">
    <property type="entry name" value="CoA-Trfase_III_dom_1_sf"/>
</dbReference>
<dbReference type="GO" id="GO:0008410">
    <property type="term" value="F:CoA-transferase activity"/>
    <property type="evidence" value="ECO:0007669"/>
    <property type="project" value="TreeGrafter"/>
</dbReference>
<reference evidence="2 3" key="1">
    <citation type="submission" date="2019-03" db="EMBL/GenBank/DDBJ databases">
        <title>Genomic Encyclopedia of Type Strains, Phase IV (KMG-IV): sequencing the most valuable type-strain genomes for metagenomic binning, comparative biology and taxonomic classification.</title>
        <authorList>
            <person name="Goeker M."/>
        </authorList>
    </citation>
    <scope>NUCLEOTIDE SEQUENCE [LARGE SCALE GENOMIC DNA]</scope>
    <source>
        <strain evidence="2 3">DSM 100048</strain>
    </source>
</reference>
<dbReference type="PANTHER" id="PTHR48207">
    <property type="entry name" value="SUCCINATE--HYDROXYMETHYLGLUTARATE COA-TRANSFERASE"/>
    <property type="match status" value="1"/>
</dbReference>
<accession>A0A4R3V1D8</accession>
<organism evidence="2 3">
    <name type="scientific">Paracandidimonas soli</name>
    <dbReference type="NCBI Taxonomy" id="1917182"/>
    <lineage>
        <taxon>Bacteria</taxon>
        <taxon>Pseudomonadati</taxon>
        <taxon>Pseudomonadota</taxon>
        <taxon>Betaproteobacteria</taxon>
        <taxon>Burkholderiales</taxon>
        <taxon>Alcaligenaceae</taxon>
        <taxon>Paracandidimonas</taxon>
    </lineage>
</organism>
<dbReference type="AlphaFoldDB" id="A0A4R3V1D8"/>
<dbReference type="Pfam" id="PF02515">
    <property type="entry name" value="CoA_transf_3"/>
    <property type="match status" value="1"/>
</dbReference>
<dbReference type="InterPro" id="IPR044855">
    <property type="entry name" value="CoA-Trfase_III_dom3_sf"/>
</dbReference>
<dbReference type="Gene3D" id="3.30.1540.10">
    <property type="entry name" value="formyl-coa transferase, domain 3"/>
    <property type="match status" value="1"/>
</dbReference>
<protein>
    <submittedName>
        <fullName evidence="2">Formyl-CoA transferase</fullName>
    </submittedName>
</protein>
<dbReference type="Proteomes" id="UP000294692">
    <property type="component" value="Unassembled WGS sequence"/>
</dbReference>
<evidence type="ECO:0000313" key="2">
    <source>
        <dbReference type="EMBL" id="TCU96084.1"/>
    </source>
</evidence>
<sequence>MEDIVDKRPLKGIRILDLSRVFSGPWSTQILGDLGAEIIKVEQPGRGDDMRRLGPPFLADPQGMATEESSYYLSTNRNKKSIAVDLSLPQGQEAIRRLAAVSDVFIENFKVDNLAKYGLDYPAISKINPRIVYCSITAFGQTGPNRHRLGYDTLLQAMCGVMSVTGHPDQHPGGGPVKVGMVLSDMLAGMYAATAILSALYARDIGGQTEAQGQHIDISMFDAQLAAMSHQAMHYLVSGENPARFGNGAPSVSPSNAFRCSDGYIVMVAGNDTQFKKLCSVIGAEALAEDPRYRSNGTRVVHREALIQDLENIFRTRTKAEWLAILEQANLVAGPINEMSDAFADPQIEARGIVTHAMHACGTQVPLMVSPMRMSATPLDVYTAPPTNGQHTYEVLSSLLNMEDADIEEVSRLSRNPEQN</sequence>
<comment type="caution">
    <text evidence="2">The sequence shown here is derived from an EMBL/GenBank/DDBJ whole genome shotgun (WGS) entry which is preliminary data.</text>
</comment>
<gene>
    <name evidence="2" type="ORF">EV686_107142</name>
</gene>
<dbReference type="Gene3D" id="3.40.50.10540">
    <property type="entry name" value="Crotonobetainyl-coa:carnitine coa-transferase, domain 1"/>
    <property type="match status" value="1"/>
</dbReference>
<dbReference type="OrthoDB" id="8674285at2"/>
<dbReference type="InterPro" id="IPR003673">
    <property type="entry name" value="CoA-Trfase_fam_III"/>
</dbReference>
<name>A0A4R3V1D8_9BURK</name>
<dbReference type="SUPFAM" id="SSF89796">
    <property type="entry name" value="CoA-transferase family III (CaiB/BaiF)"/>
    <property type="match status" value="1"/>
</dbReference>
<dbReference type="InterPro" id="IPR050483">
    <property type="entry name" value="CoA-transferase_III_domain"/>
</dbReference>
<dbReference type="RefSeq" id="WP_132477564.1">
    <property type="nucleotide sequence ID" value="NZ_JBHRVM010000001.1"/>
</dbReference>
<proteinExistence type="predicted"/>
<dbReference type="EMBL" id="SMBX01000007">
    <property type="protein sequence ID" value="TCU96084.1"/>
    <property type="molecule type" value="Genomic_DNA"/>
</dbReference>
<keyword evidence="3" id="KW-1185">Reference proteome</keyword>
<keyword evidence="1 2" id="KW-0808">Transferase</keyword>
<evidence type="ECO:0000256" key="1">
    <source>
        <dbReference type="ARBA" id="ARBA00022679"/>
    </source>
</evidence>
<evidence type="ECO:0000313" key="3">
    <source>
        <dbReference type="Proteomes" id="UP000294692"/>
    </source>
</evidence>